<dbReference type="InterPro" id="IPR035940">
    <property type="entry name" value="CAP_sf"/>
</dbReference>
<feature type="transmembrane region" description="Helical" evidence="1">
    <location>
        <begin position="291"/>
        <end position="309"/>
    </location>
</feature>
<dbReference type="SUPFAM" id="SSF55797">
    <property type="entry name" value="PR-1-like"/>
    <property type="match status" value="1"/>
</dbReference>
<feature type="transmembrane region" description="Helical" evidence="1">
    <location>
        <begin position="33"/>
        <end position="51"/>
    </location>
</feature>
<dbReference type="PANTHER" id="PTHR31157:SF1">
    <property type="entry name" value="SCP DOMAIN-CONTAINING PROTEIN"/>
    <property type="match status" value="1"/>
</dbReference>
<dbReference type="CDD" id="cd05379">
    <property type="entry name" value="CAP_bacterial"/>
    <property type="match status" value="1"/>
</dbReference>
<evidence type="ECO:0000259" key="2">
    <source>
        <dbReference type="Pfam" id="PF00188"/>
    </source>
</evidence>
<protein>
    <recommendedName>
        <fullName evidence="2">SCP domain-containing protein</fullName>
    </recommendedName>
</protein>
<dbReference type="Pfam" id="PF00188">
    <property type="entry name" value="CAP"/>
    <property type="match status" value="1"/>
</dbReference>
<dbReference type="EMBL" id="MEVF01000006">
    <property type="protein sequence ID" value="OGC50682.1"/>
    <property type="molecule type" value="Genomic_DNA"/>
</dbReference>
<reference evidence="3 4" key="1">
    <citation type="journal article" date="2016" name="Nat. Commun.">
        <title>Thousands of microbial genomes shed light on interconnected biogeochemical processes in an aquifer system.</title>
        <authorList>
            <person name="Anantharaman K."/>
            <person name="Brown C.T."/>
            <person name="Hug L.A."/>
            <person name="Sharon I."/>
            <person name="Castelle C.J."/>
            <person name="Probst A.J."/>
            <person name="Thomas B.C."/>
            <person name="Singh A."/>
            <person name="Wilkins M.J."/>
            <person name="Karaoz U."/>
            <person name="Brodie E.L."/>
            <person name="Williams K.H."/>
            <person name="Hubbard S.S."/>
            <person name="Banfield J.F."/>
        </authorList>
    </citation>
    <scope>NUCLEOTIDE SEQUENCE [LARGE SCALE GENOMIC DNA]</scope>
</reference>
<keyword evidence="1" id="KW-0812">Transmembrane</keyword>
<keyword evidence="1" id="KW-1133">Transmembrane helix</keyword>
<comment type="caution">
    <text evidence="3">The sequence shown here is derived from an EMBL/GenBank/DDBJ whole genome shotgun (WGS) entry which is preliminary data.</text>
</comment>
<feature type="transmembrane region" description="Helical" evidence="1">
    <location>
        <begin position="259"/>
        <end position="279"/>
    </location>
</feature>
<proteinExistence type="predicted"/>
<dbReference type="InterPro" id="IPR014044">
    <property type="entry name" value="CAP_dom"/>
</dbReference>
<dbReference type="Proteomes" id="UP000177458">
    <property type="component" value="Unassembled WGS sequence"/>
</dbReference>
<accession>A0A1F4V0J0</accession>
<evidence type="ECO:0000256" key="1">
    <source>
        <dbReference type="SAM" id="Phobius"/>
    </source>
</evidence>
<feature type="domain" description="SCP" evidence="2">
    <location>
        <begin position="71"/>
        <end position="189"/>
    </location>
</feature>
<name>A0A1F4V0J0_UNCKA</name>
<organism evidence="3 4">
    <name type="scientific">candidate division WWE3 bacterium RIFCSPLOWO2_01_FULL_37_15</name>
    <dbReference type="NCBI Taxonomy" id="1802622"/>
    <lineage>
        <taxon>Bacteria</taxon>
        <taxon>Katanobacteria</taxon>
    </lineage>
</organism>
<dbReference type="AlphaFoldDB" id="A0A1F4V0J0"/>
<evidence type="ECO:0000313" key="3">
    <source>
        <dbReference type="EMBL" id="OGC50682.1"/>
    </source>
</evidence>
<evidence type="ECO:0000313" key="4">
    <source>
        <dbReference type="Proteomes" id="UP000177458"/>
    </source>
</evidence>
<dbReference type="PANTHER" id="PTHR31157">
    <property type="entry name" value="SCP DOMAIN-CONTAINING PROTEIN"/>
    <property type="match status" value="1"/>
</dbReference>
<dbReference type="Gene3D" id="3.40.33.10">
    <property type="entry name" value="CAP"/>
    <property type="match status" value="1"/>
</dbReference>
<sequence length="315" mass="35448">MYNSLPIEKYMFIHNFLPHPYHRSRARLLSHKALLVYNVFLILFFAFTHYVPKIYPGILGYASDIKISELLNLTNKKRAASGLSELNINNELSKAAYKKAQDMFAKDYWAHVSPDGKEPWDFILAEKYDYSYAGENLAKNFNTSKEVVEAWFSSPSHKDNLLSKNYDEIGFAVVNGTLDGYKTTLVVQMFGRPRTPSYLAKVNEESINEKILESVKEESVVENSAELPKSLETETNGNLFTLSYISLPSVIDVSTAQKVVGLTFGGFITGLFALDVWYSKRKAIPKFTGHTLAHLSILAITVIGIWLALSPGKIL</sequence>
<keyword evidence="1" id="KW-0472">Membrane</keyword>
<gene>
    <name evidence="3" type="ORF">A3A69_02770</name>
</gene>